<dbReference type="EMBL" id="MU857618">
    <property type="protein sequence ID" value="KAK4249952.1"/>
    <property type="molecule type" value="Genomic_DNA"/>
</dbReference>
<evidence type="ECO:0000259" key="3">
    <source>
        <dbReference type="Pfam" id="PF10373"/>
    </source>
</evidence>
<dbReference type="PANTHER" id="PTHR15696:SF36">
    <property type="entry name" value="NONSENSE-MEDIATED MRNA DECAY FACTOR"/>
    <property type="match status" value="1"/>
</dbReference>
<keyword evidence="6" id="KW-1185">Reference proteome</keyword>
<protein>
    <recommendedName>
        <fullName evidence="1">Nonsense-mediated mRNA decay factor</fullName>
    </recommendedName>
</protein>
<comment type="function">
    <text evidence="1">Plays a role in nonsense-mediated mRNA decay.</text>
</comment>
<comment type="subcellular location">
    <subcellularLocation>
        <location evidence="1">Nucleus</location>
    </subcellularLocation>
</comment>
<dbReference type="PANTHER" id="PTHR15696">
    <property type="entry name" value="SMG-7 SUPPRESSOR WITH MORPHOLOGICAL EFFECT ON GENITALIA PROTEIN 7"/>
    <property type="match status" value="1"/>
</dbReference>
<evidence type="ECO:0000256" key="2">
    <source>
        <dbReference type="SAM" id="MobiDB-lite"/>
    </source>
</evidence>
<keyword evidence="1" id="KW-0866">Nonsense-mediated mRNA decay</keyword>
<dbReference type="InterPro" id="IPR011990">
    <property type="entry name" value="TPR-like_helical_dom_sf"/>
</dbReference>
<evidence type="ECO:0000259" key="4">
    <source>
        <dbReference type="Pfam" id="PF10374"/>
    </source>
</evidence>
<evidence type="ECO:0000313" key="6">
    <source>
        <dbReference type="Proteomes" id="UP001303647"/>
    </source>
</evidence>
<feature type="domain" description="DNA/RNA-binding" evidence="3">
    <location>
        <begin position="210"/>
        <end position="493"/>
    </location>
</feature>
<dbReference type="Gene3D" id="1.25.40.10">
    <property type="entry name" value="Tetratricopeptide repeat domain"/>
    <property type="match status" value="1"/>
</dbReference>
<dbReference type="Pfam" id="PF10373">
    <property type="entry name" value="EST1_DNA_bind"/>
    <property type="match status" value="1"/>
</dbReference>
<dbReference type="SUPFAM" id="SSF48452">
    <property type="entry name" value="TPR-like"/>
    <property type="match status" value="1"/>
</dbReference>
<gene>
    <name evidence="5" type="ORF">C7999DRAFT_39075</name>
</gene>
<feature type="compositionally biased region" description="Polar residues" evidence="2">
    <location>
        <begin position="831"/>
        <end position="874"/>
    </location>
</feature>
<sequence>MSSTDEAWKTARRTSLGLLTQSCRLAQKLRAAIFKELEHVQKGGPGTNELARFEKVEKLMENYRLACLQTIWPDMRAANEKSAEDALWHTHTLVTKTYRKVLARLQGNDSFVLRRKLEKLYSHYLKTAQYFYRGYLQRVCARYDMKDLRRIARRAELQEMPLPDKDKVDATATQLEDIVKRSCHKTLIYLGDLTRYRTLLRTKDPNWDGALAYYLLANDLIPESGHGYHQCGVIYVETEDHLQVVYHLYRALACDLPHPNASTNLDLEFREFQKRKDITTKHALITWFVKLHAFYSQGKEFTERKELEREVDHRLCLAMKSGKGYDSDLDLLKIILINITAYVVAQDKVAKNWTDEGSRCCQFLLLLNLRTINAVARIMGEEIVDLIKRKDAETPVSTSGTPSHTESSTKFTPAFSRVLPLLRVYMAWLCFYGSQLVEFRPHLEPQFGSMCLTLSNTLSLLFELLGGDQQLGNTVSWRFPEDEITMGIRCLNGPNLHDGCQLYYDAFTRKPKPRREEVAETNSTDDDVSFTRALDVLLCALDLVEPESKFPFTTTQVTKGTRELTTFVYLEGGKPEPIPSSLMVERKTPTAVPASIERNPTAPVIVPSPCESNELSENRDFYGPNLRNTTASGDRNGQASASIAPAQTVPVSEFPIERQMFNILNEFINPPESAPVPKPETPNRPVIRTSPYGMGFAAAAEAFGAGASGNSAPGSAGAKAFPTLPWEYFYKPAANPALQNSNTNGLAAGWAVNSGGLPRPTSSGERLQLGTAEIAGSPLARSSHQRYDSSGQSRLLDEQEEMLRSLDLGSTQISQTQQAHGARGGWPTAAVGSSASGPGTASHHLQQSTWAQPANPWQSSSGQNPAVTATTGGVPTSPFSTLNFSTNTSSMPPVNSPWGVPLHSASARDWPDARQPRTGVAQQSLGLNIWDDAIRKQQQLVVGEGAGETWTSQQQQGMPKR</sequence>
<dbReference type="Pfam" id="PF10374">
    <property type="entry name" value="EST1"/>
    <property type="match status" value="1"/>
</dbReference>
<dbReference type="Proteomes" id="UP001303647">
    <property type="component" value="Unassembled WGS sequence"/>
</dbReference>
<keyword evidence="1" id="KW-0539">Nucleus</keyword>
<organism evidence="5 6">
    <name type="scientific">Corynascus novoguineensis</name>
    <dbReference type="NCBI Taxonomy" id="1126955"/>
    <lineage>
        <taxon>Eukaryota</taxon>
        <taxon>Fungi</taxon>
        <taxon>Dikarya</taxon>
        <taxon>Ascomycota</taxon>
        <taxon>Pezizomycotina</taxon>
        <taxon>Sordariomycetes</taxon>
        <taxon>Sordariomycetidae</taxon>
        <taxon>Sordariales</taxon>
        <taxon>Chaetomiaceae</taxon>
        <taxon>Corynascus</taxon>
    </lineage>
</organism>
<dbReference type="InterPro" id="IPR018834">
    <property type="entry name" value="DNA/RNA-bd_Est1-type"/>
</dbReference>
<accession>A0AAN7CZ34</accession>
<evidence type="ECO:0000313" key="5">
    <source>
        <dbReference type="EMBL" id="KAK4249952.1"/>
    </source>
</evidence>
<reference evidence="5" key="1">
    <citation type="journal article" date="2023" name="Mol. Phylogenet. Evol.">
        <title>Genome-scale phylogeny and comparative genomics of the fungal order Sordariales.</title>
        <authorList>
            <person name="Hensen N."/>
            <person name="Bonometti L."/>
            <person name="Westerberg I."/>
            <person name="Brannstrom I.O."/>
            <person name="Guillou S."/>
            <person name="Cros-Aarteil S."/>
            <person name="Calhoun S."/>
            <person name="Haridas S."/>
            <person name="Kuo A."/>
            <person name="Mondo S."/>
            <person name="Pangilinan J."/>
            <person name="Riley R."/>
            <person name="LaButti K."/>
            <person name="Andreopoulos B."/>
            <person name="Lipzen A."/>
            <person name="Chen C."/>
            <person name="Yan M."/>
            <person name="Daum C."/>
            <person name="Ng V."/>
            <person name="Clum A."/>
            <person name="Steindorff A."/>
            <person name="Ohm R.A."/>
            <person name="Martin F."/>
            <person name="Silar P."/>
            <person name="Natvig D.O."/>
            <person name="Lalanne C."/>
            <person name="Gautier V."/>
            <person name="Ament-Velasquez S.L."/>
            <person name="Kruys A."/>
            <person name="Hutchinson M.I."/>
            <person name="Powell A.J."/>
            <person name="Barry K."/>
            <person name="Miller A.N."/>
            <person name="Grigoriev I.V."/>
            <person name="Debuchy R."/>
            <person name="Gladieux P."/>
            <person name="Hiltunen Thoren M."/>
            <person name="Johannesson H."/>
        </authorList>
    </citation>
    <scope>NUCLEOTIDE SEQUENCE</scope>
    <source>
        <strain evidence="5">CBS 359.72</strain>
    </source>
</reference>
<feature type="domain" description="Telomerase activating protein Est1-like N-terminal" evidence="4">
    <location>
        <begin position="83"/>
        <end position="200"/>
    </location>
</feature>
<proteinExistence type="predicted"/>
<dbReference type="AlphaFoldDB" id="A0AAN7CZ34"/>
<evidence type="ECO:0000256" key="1">
    <source>
        <dbReference type="RuleBase" id="RU369098"/>
    </source>
</evidence>
<feature type="compositionally biased region" description="Low complexity" evidence="2">
    <location>
        <begin position="875"/>
        <end position="890"/>
    </location>
</feature>
<comment type="caution">
    <text evidence="5">The sequence shown here is derived from an EMBL/GenBank/DDBJ whole genome shotgun (WGS) entry which is preliminary data.</text>
</comment>
<dbReference type="GO" id="GO:0005634">
    <property type="term" value="C:nucleus"/>
    <property type="evidence" value="ECO:0007669"/>
    <property type="project" value="UniProtKB-SubCell"/>
</dbReference>
<feature type="region of interest" description="Disordered" evidence="2">
    <location>
        <begin position="812"/>
        <end position="896"/>
    </location>
</feature>
<dbReference type="InterPro" id="IPR045153">
    <property type="entry name" value="Est1/Ebs1-like"/>
</dbReference>
<reference evidence="5" key="2">
    <citation type="submission" date="2023-05" db="EMBL/GenBank/DDBJ databases">
        <authorList>
            <consortium name="Lawrence Berkeley National Laboratory"/>
            <person name="Steindorff A."/>
            <person name="Hensen N."/>
            <person name="Bonometti L."/>
            <person name="Westerberg I."/>
            <person name="Brannstrom I.O."/>
            <person name="Guillou S."/>
            <person name="Cros-Aarteil S."/>
            <person name="Calhoun S."/>
            <person name="Haridas S."/>
            <person name="Kuo A."/>
            <person name="Mondo S."/>
            <person name="Pangilinan J."/>
            <person name="Riley R."/>
            <person name="Labutti K."/>
            <person name="Andreopoulos B."/>
            <person name="Lipzen A."/>
            <person name="Chen C."/>
            <person name="Yanf M."/>
            <person name="Daum C."/>
            <person name="Ng V."/>
            <person name="Clum A."/>
            <person name="Ohm R."/>
            <person name="Martin F."/>
            <person name="Silar P."/>
            <person name="Natvig D."/>
            <person name="Lalanne C."/>
            <person name="Gautier V."/>
            <person name="Ament-Velasquez S.L."/>
            <person name="Kruys A."/>
            <person name="Hutchinson M.I."/>
            <person name="Powell A.J."/>
            <person name="Barry K."/>
            <person name="Miller A.N."/>
            <person name="Grigoriev I.V."/>
            <person name="Debuchy R."/>
            <person name="Gladieux P."/>
            <person name="Thoren M.H."/>
            <person name="Johannesson H."/>
        </authorList>
    </citation>
    <scope>NUCLEOTIDE SEQUENCE</scope>
    <source>
        <strain evidence="5">CBS 359.72</strain>
    </source>
</reference>
<name>A0AAN7CZ34_9PEZI</name>
<dbReference type="GO" id="GO:0000184">
    <property type="term" value="P:nuclear-transcribed mRNA catabolic process, nonsense-mediated decay"/>
    <property type="evidence" value="ECO:0007669"/>
    <property type="project" value="UniProtKB-KW"/>
</dbReference>
<dbReference type="InterPro" id="IPR019458">
    <property type="entry name" value="Est1-like_N"/>
</dbReference>